<evidence type="ECO:0000313" key="3">
    <source>
        <dbReference type="Proteomes" id="UP000614410"/>
    </source>
</evidence>
<keyword evidence="1" id="KW-0175">Coiled coil</keyword>
<accession>A0A934KM44</accession>
<gene>
    <name evidence="2" type="ORF">JF887_02680</name>
</gene>
<dbReference type="EMBL" id="JAEKNN010000010">
    <property type="protein sequence ID" value="MBJ7608325.1"/>
    <property type="molecule type" value="Genomic_DNA"/>
</dbReference>
<dbReference type="CDD" id="cd00198">
    <property type="entry name" value="vWFA"/>
    <property type="match status" value="1"/>
</dbReference>
<feature type="non-terminal residue" evidence="2">
    <location>
        <position position="559"/>
    </location>
</feature>
<evidence type="ECO:0000313" key="2">
    <source>
        <dbReference type="EMBL" id="MBJ7608325.1"/>
    </source>
</evidence>
<proteinExistence type="predicted"/>
<comment type="caution">
    <text evidence="2">The sequence shown here is derived from an EMBL/GenBank/DDBJ whole genome shotgun (WGS) entry which is preliminary data.</text>
</comment>
<reference evidence="2 3" key="1">
    <citation type="submission" date="2020-10" db="EMBL/GenBank/DDBJ databases">
        <title>Ca. Dormibacterota MAGs.</title>
        <authorList>
            <person name="Montgomery K."/>
        </authorList>
    </citation>
    <scope>NUCLEOTIDE SEQUENCE [LARGE SCALE GENOMIC DNA]</scope>
    <source>
        <strain evidence="2">Mitchell_Peninsula_5</strain>
    </source>
</reference>
<protein>
    <submittedName>
        <fullName evidence="2">VWA domain-containing protein</fullName>
    </submittedName>
</protein>
<sequence>MSSHRFSAWDGTQDPLGPDVEEIFNRLSEDVFHGWDFETALRRMLSQGWRDKSGKRLMGLEEMAERLQRRRRKQLERYNLDGVFNDITEKLDNVLRMERQGIEERTANVEDESAKRILERVAAKRREQLANLPSDPGGAIRELQGYEFMEERAEQAFQRLLEEIKKGVVDTYFKEMTEQMQAMSGGDVAELRAMARDLNRLVREKLEGVPDAQRQRSYESFLERWGKLFPGAPPKVDDFLDEITKQMARMDSLMRSLSPEMRRQLGDLMDAVFGDPEMQAELAELGAGLEMLSPRGGLGSRYSFFGGEQLPLDEAMQLMGRLQSMEELERNLREVYRGGQIPAEARNQLQDLLGGDAARSLDQLARMAKELEARGLVQRDADGLRLTARGMRRIGQKALGDLFAQLRKDRFGEHTLARRGQLGERAEDSKAYEFGDQFDLDVERTVMNAIQRQASDGARARATIPHLQPEDFEVHRSDALTRSSTVLMLDMSRSMPLRGYFYAAKKVALALDSLIRSQFPRDSLHIIGFSDIAREISSADLPHLSVNEYVYGTNMQHGL</sequence>
<feature type="coiled-coil region" evidence="1">
    <location>
        <begin position="50"/>
        <end position="77"/>
    </location>
</feature>
<name>A0A934KM44_9BACT</name>
<dbReference type="AlphaFoldDB" id="A0A934KM44"/>
<organism evidence="2 3">
    <name type="scientific">Candidatus Amunia macphersoniae</name>
    <dbReference type="NCBI Taxonomy" id="3127014"/>
    <lineage>
        <taxon>Bacteria</taxon>
        <taxon>Bacillati</taxon>
        <taxon>Candidatus Dormiibacterota</taxon>
        <taxon>Candidatus Dormibacteria</taxon>
        <taxon>Candidatus Aeolococcales</taxon>
        <taxon>Candidatus Aeolococcaceae</taxon>
        <taxon>Candidatus Amunia</taxon>
    </lineage>
</organism>
<dbReference type="Proteomes" id="UP000614410">
    <property type="component" value="Unassembled WGS sequence"/>
</dbReference>
<evidence type="ECO:0000256" key="1">
    <source>
        <dbReference type="SAM" id="Coils"/>
    </source>
</evidence>